<evidence type="ECO:0000313" key="4">
    <source>
        <dbReference type="Proteomes" id="UP001642464"/>
    </source>
</evidence>
<reference evidence="3 4" key="1">
    <citation type="submission" date="2024-02" db="EMBL/GenBank/DDBJ databases">
        <authorList>
            <person name="Chen Y."/>
            <person name="Shah S."/>
            <person name="Dougan E. K."/>
            <person name="Thang M."/>
            <person name="Chan C."/>
        </authorList>
    </citation>
    <scope>NUCLEOTIDE SEQUENCE [LARGE SCALE GENOMIC DNA]</scope>
</reference>
<feature type="repeat" description="PPR" evidence="2">
    <location>
        <begin position="274"/>
        <end position="308"/>
    </location>
</feature>
<accession>A0ABP0R587</accession>
<name>A0ABP0R587_9DINO</name>
<evidence type="ECO:0000256" key="2">
    <source>
        <dbReference type="PROSITE-ProRule" id="PRU00708"/>
    </source>
</evidence>
<evidence type="ECO:0000313" key="3">
    <source>
        <dbReference type="EMBL" id="CAK9095300.1"/>
    </source>
</evidence>
<dbReference type="EMBL" id="CAXAMM010040773">
    <property type="protein sequence ID" value="CAK9095300.1"/>
    <property type="molecule type" value="Genomic_DNA"/>
</dbReference>
<dbReference type="PROSITE" id="PS51375">
    <property type="entry name" value="PPR"/>
    <property type="match status" value="1"/>
</dbReference>
<dbReference type="PANTHER" id="PTHR47936">
    <property type="entry name" value="PPR_LONG DOMAIN-CONTAINING PROTEIN"/>
    <property type="match status" value="1"/>
</dbReference>
<proteinExistence type="predicted"/>
<keyword evidence="1" id="KW-0677">Repeat</keyword>
<keyword evidence="4" id="KW-1185">Reference proteome</keyword>
<dbReference type="Gene3D" id="1.25.40.10">
    <property type="entry name" value="Tetratricopeptide repeat domain"/>
    <property type="match status" value="3"/>
</dbReference>
<comment type="caution">
    <text evidence="3">The sequence shown here is derived from an EMBL/GenBank/DDBJ whole genome shotgun (WGS) entry which is preliminary data.</text>
</comment>
<dbReference type="PANTHER" id="PTHR47936:SF1">
    <property type="entry name" value="PENTATRICOPEPTIDE REPEAT-CONTAINING PROTEIN GUN1, CHLOROPLASTIC"/>
    <property type="match status" value="1"/>
</dbReference>
<organism evidence="3 4">
    <name type="scientific">Durusdinium trenchii</name>
    <dbReference type="NCBI Taxonomy" id="1381693"/>
    <lineage>
        <taxon>Eukaryota</taxon>
        <taxon>Sar</taxon>
        <taxon>Alveolata</taxon>
        <taxon>Dinophyceae</taxon>
        <taxon>Suessiales</taxon>
        <taxon>Symbiodiniaceae</taxon>
        <taxon>Durusdinium</taxon>
    </lineage>
</organism>
<dbReference type="InterPro" id="IPR002885">
    <property type="entry name" value="PPR_rpt"/>
</dbReference>
<dbReference type="Proteomes" id="UP001642464">
    <property type="component" value="Unassembled WGS sequence"/>
</dbReference>
<protein>
    <submittedName>
        <fullName evidence="3">Chloroplastic</fullName>
    </submittedName>
</protein>
<dbReference type="Pfam" id="PF13812">
    <property type="entry name" value="PPR_3"/>
    <property type="match status" value="1"/>
</dbReference>
<sequence>MCFAPRLSAKTVERLLHLPRWASRSEVKRAVDEELANLQELPSLTSRTLSWLSQHQRDDLIHSILELLNGHVTAKHCNIGISAHASRSAWPQALHLFTSMEATSSLRRNTVSFNACSNACVRGHQWQMAMHIFSIMDMSQRDLLSYGIALNSCDKGHRWQQAIEFFQSIRGVDVVCFNSTLSACTKGQAWLEALELLRSAGLYRLEPDVVSYGTAIGASSAAGWPMTLHLFADMDRQRIERNATVYNATISACVAGQHWKLALHFFHAMPFTSDVYTYNATISALELGNRWEMALHFFSSMPKAFLKPTVVSYNAVLAALKLQWPLALALASEMCERSVALDSYTITALIGACEPAGLWQLAVHYFSSSGFPPDEYGCSSSISTCVRGSQWSTALQLFASVPALRIHPNCETYNAALTAAATGELWQLALHYFQVMEDSPSMSPDERSYTLAINACRSQPEHARRLFDCLNHQGLVETLRYA</sequence>
<gene>
    <name evidence="3" type="ORF">SCF082_LOCUS44768</name>
</gene>
<evidence type="ECO:0000256" key="1">
    <source>
        <dbReference type="ARBA" id="ARBA00022737"/>
    </source>
</evidence>
<dbReference type="InterPro" id="IPR011990">
    <property type="entry name" value="TPR-like_helical_dom_sf"/>
</dbReference>